<dbReference type="AlphaFoldDB" id="A0A6B2L7K4"/>
<evidence type="ECO:0000313" key="2">
    <source>
        <dbReference type="EMBL" id="NDV33003.1"/>
    </source>
</evidence>
<dbReference type="SUPFAM" id="SSF47923">
    <property type="entry name" value="Ypt/Rab-GAP domain of gyp1p"/>
    <property type="match status" value="2"/>
</dbReference>
<dbReference type="GO" id="GO:0005096">
    <property type="term" value="F:GTPase activator activity"/>
    <property type="evidence" value="ECO:0007669"/>
    <property type="project" value="TreeGrafter"/>
</dbReference>
<dbReference type="InterPro" id="IPR035969">
    <property type="entry name" value="Rab-GAP_TBC_sf"/>
</dbReference>
<dbReference type="PROSITE" id="PS50086">
    <property type="entry name" value="TBC_RABGAP"/>
    <property type="match status" value="1"/>
</dbReference>
<proteinExistence type="predicted"/>
<feature type="domain" description="Rab-GAP TBC" evidence="1">
    <location>
        <begin position="46"/>
        <end position="240"/>
    </location>
</feature>
<dbReference type="GO" id="GO:0031267">
    <property type="term" value="F:small GTPase binding"/>
    <property type="evidence" value="ECO:0007669"/>
    <property type="project" value="TreeGrafter"/>
</dbReference>
<accession>A0A6B2L7K4</accession>
<sequence>MFLDSNPSSEQFKSKGEKKFIKLLEGLNSDRKKDRKLIREHILKGKIPPKSRKMFWQIALGTQGKMECKCTVNYQELLRAPVPYAHIVQLHQDLDRTLRPHINYVDRYGEGQRKLFRIMRAYCAYSPSLGYGQGMCTLGAILLNVIEDELETFYALVSLFENYTFGELYGLTGGSMSGLLNAFDIFGKLLSNFFPKIKQGLDETPIPPDFYLTQWFLELFYGRIPFWLCIRLWDLFLLDGYSAVFSFTLSLFAANEDHLTDLNSLEKFNPFKESPCEGIDIDKVLLWTTTKFKLTPNKIETLTTLTIQNHMSNVKSWSDNFFL</sequence>
<dbReference type="InterPro" id="IPR000195">
    <property type="entry name" value="Rab-GAP-TBC_dom"/>
</dbReference>
<protein>
    <recommendedName>
        <fullName evidence="1">Rab-GAP TBC domain-containing protein</fullName>
    </recommendedName>
</protein>
<dbReference type="Gene3D" id="1.10.472.80">
    <property type="entry name" value="Ypt/Rab-GAP domain of gyp1p, domain 3"/>
    <property type="match status" value="1"/>
</dbReference>
<dbReference type="Pfam" id="PF00566">
    <property type="entry name" value="RabGAP-TBC"/>
    <property type="match status" value="1"/>
</dbReference>
<dbReference type="SMART" id="SM00164">
    <property type="entry name" value="TBC"/>
    <property type="match status" value="1"/>
</dbReference>
<organism evidence="2">
    <name type="scientific">Arcella intermedia</name>
    <dbReference type="NCBI Taxonomy" id="1963864"/>
    <lineage>
        <taxon>Eukaryota</taxon>
        <taxon>Amoebozoa</taxon>
        <taxon>Tubulinea</taxon>
        <taxon>Elardia</taxon>
        <taxon>Arcellinida</taxon>
        <taxon>Sphaerothecina</taxon>
        <taxon>Arcellidae</taxon>
        <taxon>Arcella</taxon>
    </lineage>
</organism>
<dbReference type="PANTHER" id="PTHR47219">
    <property type="entry name" value="RAB GTPASE-ACTIVATING PROTEIN 1-LIKE"/>
    <property type="match status" value="1"/>
</dbReference>
<name>A0A6B2L7K4_9EUKA</name>
<evidence type="ECO:0000259" key="1">
    <source>
        <dbReference type="PROSITE" id="PS50086"/>
    </source>
</evidence>
<dbReference type="PANTHER" id="PTHR47219:SF9">
    <property type="entry name" value="GTPASE ACTIVATING PROTEIN AND CENTROSOME-ASSOCIATED, ISOFORM B"/>
    <property type="match status" value="1"/>
</dbReference>
<dbReference type="InterPro" id="IPR050302">
    <property type="entry name" value="Rab_GAP_TBC_domain"/>
</dbReference>
<dbReference type="Gene3D" id="1.10.8.270">
    <property type="entry name" value="putative rabgap domain of human tbc1 domain family member 14 like domains"/>
    <property type="match status" value="1"/>
</dbReference>
<reference evidence="2" key="1">
    <citation type="journal article" date="2020" name="J. Eukaryot. Microbiol.">
        <title>De novo Sequencing, Assembly and Annotation of the Transcriptome for the Free-Living Testate Amoeba Arcella intermedia.</title>
        <authorList>
            <person name="Ribeiro G.M."/>
            <person name="Porfirio-Sousa A.L."/>
            <person name="Maurer-Alcala X.X."/>
            <person name="Katz L.A."/>
            <person name="Lahr D.J.G."/>
        </authorList>
    </citation>
    <scope>NUCLEOTIDE SEQUENCE</scope>
</reference>
<dbReference type="EMBL" id="GIBP01004034">
    <property type="protein sequence ID" value="NDV33003.1"/>
    <property type="molecule type" value="Transcribed_RNA"/>
</dbReference>